<dbReference type="SUPFAM" id="SSF55781">
    <property type="entry name" value="GAF domain-like"/>
    <property type="match status" value="1"/>
</dbReference>
<evidence type="ECO:0000256" key="2">
    <source>
        <dbReference type="ARBA" id="ARBA00023125"/>
    </source>
</evidence>
<dbReference type="PROSITE" id="PS00622">
    <property type="entry name" value="HTH_LUXR_1"/>
    <property type="match status" value="1"/>
</dbReference>
<dbReference type="CDD" id="cd06170">
    <property type="entry name" value="LuxR_C_like"/>
    <property type="match status" value="1"/>
</dbReference>
<dbReference type="InterPro" id="IPR036388">
    <property type="entry name" value="WH-like_DNA-bd_sf"/>
</dbReference>
<gene>
    <name evidence="5" type="ORF">WJX68_07680</name>
</gene>
<sequence>MPRPQSSRVVDVLLAARRLVDDSRLPHPEHVVDLGSARAVLRAVWAEALASLTGGGTPSQELVSLLAETKALDEQLLLDQLAHQDRALQRVRSALGRLGEARTSTALLDTAASTACSMGFDRSIVSRVAGSLWIPERVHVERDPAWAEEILALGRTHPQNLDGRIVETEMVRRRTSLLVDEVQERPGVNKPIADASMSRSYCAAPIVVHGVVAGFVHVDCYYQQRNVDVLDRHLVTLYAQGLGQALSRTMVLDEMDQIRADVDRLARRVTDAREGDLGDGWWGHGENGRVTEGDPAAHAVATPQRSVVDGFLRSAPVDPSLTRREVEVLRLMATGDTNARIATRLVISEGTVKSHVKHILRKLGAANRAEAVSHWLRAEHDRAGRGASGPAGHR</sequence>
<dbReference type="PROSITE" id="PS50043">
    <property type="entry name" value="HTH_LUXR_2"/>
    <property type="match status" value="1"/>
</dbReference>
<name>A0ABU8T4C4_9PSEU</name>
<dbReference type="EMBL" id="JBBJUP010000005">
    <property type="protein sequence ID" value="MEJ8278806.1"/>
    <property type="molecule type" value="Genomic_DNA"/>
</dbReference>
<dbReference type="Gene3D" id="3.30.450.40">
    <property type="match status" value="1"/>
</dbReference>
<reference evidence="5 6" key="1">
    <citation type="submission" date="2024-03" db="EMBL/GenBank/DDBJ databases">
        <title>Draft genome sequence of Pseudonocardia sp. DW16-2.</title>
        <authorList>
            <person name="Duangmal K."/>
        </authorList>
    </citation>
    <scope>NUCLEOTIDE SEQUENCE [LARGE SCALE GENOMIC DNA]</scope>
    <source>
        <strain evidence="5 6">DW16-2</strain>
    </source>
</reference>
<protein>
    <submittedName>
        <fullName evidence="5">LuxR C-terminal-related transcriptional regulator</fullName>
    </submittedName>
</protein>
<dbReference type="PRINTS" id="PR00038">
    <property type="entry name" value="HTHLUXR"/>
</dbReference>
<keyword evidence="3" id="KW-0804">Transcription</keyword>
<keyword evidence="6" id="KW-1185">Reference proteome</keyword>
<dbReference type="InterPro" id="IPR016032">
    <property type="entry name" value="Sig_transdc_resp-reg_C-effctor"/>
</dbReference>
<feature type="domain" description="HTH luxR-type" evidence="4">
    <location>
        <begin position="314"/>
        <end position="379"/>
    </location>
</feature>
<dbReference type="PANTHER" id="PTHR44688:SF16">
    <property type="entry name" value="DNA-BINDING TRANSCRIPTIONAL ACTIVATOR DEVR_DOSR"/>
    <property type="match status" value="1"/>
</dbReference>
<dbReference type="InterPro" id="IPR000792">
    <property type="entry name" value="Tscrpt_reg_LuxR_C"/>
</dbReference>
<dbReference type="PANTHER" id="PTHR44688">
    <property type="entry name" value="DNA-BINDING TRANSCRIPTIONAL ACTIVATOR DEVR_DOSR"/>
    <property type="match status" value="1"/>
</dbReference>
<evidence type="ECO:0000256" key="1">
    <source>
        <dbReference type="ARBA" id="ARBA00023015"/>
    </source>
</evidence>
<dbReference type="SUPFAM" id="SSF46894">
    <property type="entry name" value="C-terminal effector domain of the bipartite response regulators"/>
    <property type="match status" value="1"/>
</dbReference>
<evidence type="ECO:0000313" key="5">
    <source>
        <dbReference type="EMBL" id="MEJ8278806.1"/>
    </source>
</evidence>
<accession>A0ABU8T4C4</accession>
<dbReference type="RefSeq" id="WP_340287450.1">
    <property type="nucleotide sequence ID" value="NZ_JBBJUP010000005.1"/>
</dbReference>
<evidence type="ECO:0000256" key="3">
    <source>
        <dbReference type="ARBA" id="ARBA00023163"/>
    </source>
</evidence>
<organism evidence="5 6">
    <name type="scientific">Pseudonocardia spirodelae</name>
    <dbReference type="NCBI Taxonomy" id="3133431"/>
    <lineage>
        <taxon>Bacteria</taxon>
        <taxon>Bacillati</taxon>
        <taxon>Actinomycetota</taxon>
        <taxon>Actinomycetes</taxon>
        <taxon>Pseudonocardiales</taxon>
        <taxon>Pseudonocardiaceae</taxon>
        <taxon>Pseudonocardia</taxon>
    </lineage>
</organism>
<dbReference type="Gene3D" id="1.10.10.10">
    <property type="entry name" value="Winged helix-like DNA-binding domain superfamily/Winged helix DNA-binding domain"/>
    <property type="match status" value="1"/>
</dbReference>
<proteinExistence type="predicted"/>
<keyword evidence="2" id="KW-0238">DNA-binding</keyword>
<evidence type="ECO:0000313" key="6">
    <source>
        <dbReference type="Proteomes" id="UP001364211"/>
    </source>
</evidence>
<evidence type="ECO:0000259" key="4">
    <source>
        <dbReference type="PROSITE" id="PS50043"/>
    </source>
</evidence>
<dbReference type="SMART" id="SM00421">
    <property type="entry name" value="HTH_LUXR"/>
    <property type="match status" value="1"/>
</dbReference>
<dbReference type="Pfam" id="PF00196">
    <property type="entry name" value="GerE"/>
    <property type="match status" value="1"/>
</dbReference>
<keyword evidence="1" id="KW-0805">Transcription regulation</keyword>
<dbReference type="Proteomes" id="UP001364211">
    <property type="component" value="Unassembled WGS sequence"/>
</dbReference>
<dbReference type="InterPro" id="IPR029016">
    <property type="entry name" value="GAF-like_dom_sf"/>
</dbReference>
<comment type="caution">
    <text evidence="5">The sequence shown here is derived from an EMBL/GenBank/DDBJ whole genome shotgun (WGS) entry which is preliminary data.</text>
</comment>